<keyword evidence="11" id="KW-1185">Reference proteome</keyword>
<dbReference type="InterPro" id="IPR001680">
    <property type="entry name" value="WD40_rpt"/>
</dbReference>
<dbReference type="InterPro" id="IPR007111">
    <property type="entry name" value="NACHT_NTPase"/>
</dbReference>
<comment type="similarity">
    <text evidence="4">Belongs to the WD repeat MDV1/CAF4 family.</text>
</comment>
<dbReference type="InterPro" id="IPR027417">
    <property type="entry name" value="P-loop_NTPase"/>
</dbReference>
<gene>
    <name evidence="10" type="ORF">FHL15_004768</name>
</gene>
<dbReference type="SUPFAM" id="SSF50998">
    <property type="entry name" value="Quinoprotein alcohol dehydrogenase-like"/>
    <property type="match status" value="1"/>
</dbReference>
<dbReference type="PROSITE" id="PS00678">
    <property type="entry name" value="WD_REPEATS_1"/>
    <property type="match status" value="3"/>
</dbReference>
<dbReference type="SUPFAM" id="SSF63829">
    <property type="entry name" value="Calcium-dependent phosphotriesterase"/>
    <property type="match status" value="1"/>
</dbReference>
<comment type="function">
    <text evidence="6">Involved in mitochondrial fission. Acts as an adapter protein required to form mitochondrial fission complexes. Formation of these complexes is required to promote constriction and fission of the mitochondrial compartment at a late step in mitochondrial division.</text>
</comment>
<dbReference type="Pfam" id="PF24883">
    <property type="entry name" value="NPHP3_N"/>
    <property type="match status" value="1"/>
</dbReference>
<dbReference type="PANTHER" id="PTHR22847">
    <property type="entry name" value="WD40 REPEAT PROTEIN"/>
    <property type="match status" value="1"/>
</dbReference>
<keyword evidence="3" id="KW-0175">Coiled coil</keyword>
<dbReference type="InterPro" id="IPR011047">
    <property type="entry name" value="Quinoprotein_ADH-like_sf"/>
</dbReference>
<evidence type="ECO:0000256" key="4">
    <source>
        <dbReference type="ARBA" id="ARBA00038415"/>
    </source>
</evidence>
<dbReference type="PRINTS" id="PR00320">
    <property type="entry name" value="GPROTEINBRPT"/>
</dbReference>
<comment type="caution">
    <text evidence="10">The sequence shown here is derived from an EMBL/GenBank/DDBJ whole genome shotgun (WGS) entry which is preliminary data.</text>
</comment>
<feature type="compositionally biased region" description="Basic and acidic residues" evidence="8">
    <location>
        <begin position="10"/>
        <end position="22"/>
    </location>
</feature>
<evidence type="ECO:0000259" key="9">
    <source>
        <dbReference type="PROSITE" id="PS50837"/>
    </source>
</evidence>
<protein>
    <recommendedName>
        <fullName evidence="5">Mitochondrial division protein 1</fullName>
    </recommendedName>
</protein>
<dbReference type="Gene3D" id="3.40.50.300">
    <property type="entry name" value="P-loop containing nucleotide triphosphate hydrolases"/>
    <property type="match status" value="1"/>
</dbReference>
<feature type="repeat" description="WD" evidence="7">
    <location>
        <begin position="1227"/>
        <end position="1268"/>
    </location>
</feature>
<dbReference type="InterPro" id="IPR019775">
    <property type="entry name" value="WD40_repeat_CS"/>
</dbReference>
<evidence type="ECO:0000256" key="8">
    <source>
        <dbReference type="SAM" id="MobiDB-lite"/>
    </source>
</evidence>
<feature type="repeat" description="WD" evidence="7">
    <location>
        <begin position="1024"/>
        <end position="1058"/>
    </location>
</feature>
<dbReference type="InterPro" id="IPR036322">
    <property type="entry name" value="WD40_repeat_dom_sf"/>
</dbReference>
<dbReference type="GO" id="GO:1990234">
    <property type="term" value="C:transferase complex"/>
    <property type="evidence" value="ECO:0007669"/>
    <property type="project" value="UniProtKB-ARBA"/>
</dbReference>
<feature type="domain" description="NACHT" evidence="9">
    <location>
        <begin position="432"/>
        <end position="579"/>
    </location>
</feature>
<dbReference type="PROSITE" id="PS50294">
    <property type="entry name" value="WD_REPEATS_REGION"/>
    <property type="match status" value="2"/>
</dbReference>
<evidence type="ECO:0000256" key="6">
    <source>
        <dbReference type="ARBA" id="ARBA00043913"/>
    </source>
</evidence>
<dbReference type="InterPro" id="IPR056884">
    <property type="entry name" value="NPHP3-like_N"/>
</dbReference>
<keyword evidence="2" id="KW-0677">Repeat</keyword>
<dbReference type="PROSITE" id="PS50082">
    <property type="entry name" value="WD_REPEATS_2"/>
    <property type="match status" value="5"/>
</dbReference>
<dbReference type="InterPro" id="IPR015943">
    <property type="entry name" value="WD40/YVTN_repeat-like_dom_sf"/>
</dbReference>
<dbReference type="CDD" id="cd00200">
    <property type="entry name" value="WD40"/>
    <property type="match status" value="2"/>
</dbReference>
<feature type="repeat" description="WD" evidence="7">
    <location>
        <begin position="974"/>
        <end position="1005"/>
    </location>
</feature>
<dbReference type="SUPFAM" id="SSF50978">
    <property type="entry name" value="WD40 repeat-like"/>
    <property type="match status" value="1"/>
</dbReference>
<dbReference type="Pfam" id="PF17100">
    <property type="entry name" value="NACHT_N"/>
    <property type="match status" value="1"/>
</dbReference>
<dbReference type="SUPFAM" id="SSF52540">
    <property type="entry name" value="P-loop containing nucleoside triphosphate hydrolases"/>
    <property type="match status" value="1"/>
</dbReference>
<accession>A0A553I273</accession>
<evidence type="ECO:0000313" key="11">
    <source>
        <dbReference type="Proteomes" id="UP000319160"/>
    </source>
</evidence>
<dbReference type="InterPro" id="IPR020472">
    <property type="entry name" value="WD40_PAC1"/>
</dbReference>
<evidence type="ECO:0000256" key="1">
    <source>
        <dbReference type="ARBA" id="ARBA00022574"/>
    </source>
</evidence>
<feature type="repeat" description="WD" evidence="7">
    <location>
        <begin position="1396"/>
        <end position="1437"/>
    </location>
</feature>
<evidence type="ECO:0000256" key="2">
    <source>
        <dbReference type="ARBA" id="ARBA00022737"/>
    </source>
</evidence>
<evidence type="ECO:0000256" key="5">
    <source>
        <dbReference type="ARBA" id="ARBA00039789"/>
    </source>
</evidence>
<evidence type="ECO:0000256" key="3">
    <source>
        <dbReference type="ARBA" id="ARBA00023054"/>
    </source>
</evidence>
<dbReference type="Gene3D" id="2.130.10.10">
    <property type="entry name" value="YVTN repeat-like/Quinoprotein amine dehydrogenase"/>
    <property type="match status" value="4"/>
</dbReference>
<feature type="region of interest" description="Disordered" evidence="8">
    <location>
        <begin position="1"/>
        <end position="65"/>
    </location>
</feature>
<dbReference type="SMART" id="SM00320">
    <property type="entry name" value="WD40"/>
    <property type="match status" value="12"/>
</dbReference>
<dbReference type="PANTHER" id="PTHR22847:SF637">
    <property type="entry name" value="WD REPEAT DOMAIN 5B"/>
    <property type="match status" value="1"/>
</dbReference>
<reference evidence="11" key="1">
    <citation type="submission" date="2019-06" db="EMBL/GenBank/DDBJ databases">
        <title>Draft genome sequence of the griseofulvin-producing fungus Xylaria cubensis strain G536.</title>
        <authorList>
            <person name="Mead M.E."/>
            <person name="Raja H.A."/>
            <person name="Steenwyk J.L."/>
            <person name="Knowles S.L."/>
            <person name="Oberlies N.H."/>
            <person name="Rokas A."/>
        </authorList>
    </citation>
    <scope>NUCLEOTIDE SEQUENCE [LARGE SCALE GENOMIC DNA]</scope>
    <source>
        <strain evidence="11">G536</strain>
    </source>
</reference>
<dbReference type="Pfam" id="PF00400">
    <property type="entry name" value="WD40"/>
    <property type="match status" value="10"/>
</dbReference>
<dbReference type="Proteomes" id="UP000319160">
    <property type="component" value="Unassembled WGS sequence"/>
</dbReference>
<dbReference type="InterPro" id="IPR031359">
    <property type="entry name" value="NACHT_N"/>
</dbReference>
<feature type="repeat" description="WD" evidence="7">
    <location>
        <begin position="1315"/>
        <end position="1356"/>
    </location>
</feature>
<dbReference type="STRING" id="2512241.A0A553I273"/>
<dbReference type="PROSITE" id="PS50837">
    <property type="entry name" value="NACHT"/>
    <property type="match status" value="1"/>
</dbReference>
<name>A0A553I273_9PEZI</name>
<organism evidence="10 11">
    <name type="scientific">Xylaria flabelliformis</name>
    <dbReference type="NCBI Taxonomy" id="2512241"/>
    <lineage>
        <taxon>Eukaryota</taxon>
        <taxon>Fungi</taxon>
        <taxon>Dikarya</taxon>
        <taxon>Ascomycota</taxon>
        <taxon>Pezizomycotina</taxon>
        <taxon>Sordariomycetes</taxon>
        <taxon>Xylariomycetidae</taxon>
        <taxon>Xylariales</taxon>
        <taxon>Xylariaceae</taxon>
        <taxon>Xylaria</taxon>
    </lineage>
</organism>
<evidence type="ECO:0000256" key="7">
    <source>
        <dbReference type="PROSITE-ProRule" id="PRU00221"/>
    </source>
</evidence>
<sequence length="1575" mass="175053">MKRLKKRLGSLKDRVAKKRNEDSSVVASPASLGVSHIDSRKSSTSDPPELHIPPSDGPLEPAVASPLKPNLNVSLALITPTCSGSEGGINHEDQQTPKHSTSQRLWNTAYDDLEKNEETADFVKSYINILNKALSTQASNTSTPENNFAKLETPADRQEHMRKLVEEGQKRFATTSKITGGLQNVIGYIEKIKGVIDVAIGNIPQAALPWAGVSIGLQILSNPGKAAKSNLQGIVYVISRMDWYCALSECLLDDDQLFKSFEPILKELNEAITILYKALLLYQIKSACYYHQHRSFAVLRGLVSWDDWDGDLQNIKEAEHNVIEMSTLYHKEHGKKRLDQLYESAISVEKSLGDIHQDLQALVNQQMNIWTDSKNERCLKDLFVVDPRINMKTIMQNKEELLTDVCNWILHSDEFVGFTYWGNEASHVPECRLLWITGSAGTGKTMLIMGIINEFQRRLSSLTPRLSYFFCQATKNNLNNATNALRSLIWLLLFQQPNLIKHIQTDYDQIGRALFENEDAFNALDSIFEKMLGDPSLSPVYFIIDALDECDKGLTLLLRFISKSLTLSDKVKWLVSSRSEVLTQQDIQQEIHQLESPHVSKVRVNLDSEKLEDPVSVYIEHKLSALKTLRGYSDEVLTKISTEVRQRANNIFLWVALAFKELSHVRGWDAVKTIQRMPRDLPGLYGRIMDKIEGLSDAPYCKNVLVAVSLAFRPLSFHELAAIAHLPAGNDIPQTVAEECGSFLTITAKTVSLIHQSAKDYLDENHGFRLRPGGVTQGHMDICERSIDAMSKALKKNIYGKGLDFKPNSMEIPSPDPLAHSIHSELYSLIDDAKRFIAKNAFIIESAPTQLYHSAVLFSPQASKIRNLYQDEISEIKVLSGLDSNWGRILQTFNSNCENVIFSPNGKSLVVSSYDSFRAPFIEVRNATTGQIEHTFEGHPTVAFSQDGSLLALSSEDMTIQIRNMITGQTESVLKGYAGAVCTLAFSPCGNLLASGLDENRENLWLWDVATGKTKHIFKVPLAVRIVFFSSSGEKLVAGSDDGTTWMWDVPCGENQRIRKGYCYRRQLCLAISPDESKLASQADDGIQVWDSSTWELNHLLKGPSRVNALIFSPRNNLLISLSDNMIRVWNTSTGHAEYTLPINGWRASMSLSLDGSRLAFYLRERQGIVHLWNTTTWEEECQLIHEPDISSAVFSPDGQRLASATSGFDGSVCVWDISKGLTEHAFEGHSGPARVLAFAPDGSKLVSRSSDTTIRIWNVTTGQTVRIIPDSTRVAFSPDGSMVASASDHVSTVCVWDIATGLIKHTFTDRNYSEEGFEPSLKVMLFSPDGRKIAFAMDDKSIHVWDLTSGQLIALRHRCRAKLAFSPDGETLASAGVDHSIRLSNTTTGQDKGSLKGHILMITTLVYSPDGRKLASGSFDNTIRIWEVATGQVESIINCFENFTLLFSPDGNKLASGDSEGIQVWNLATRQAEHVFQGHHASISTAIFYLDTDAAGQIVNRVGSKPFYSIDETGAWVTRNGVKTLYLPAQFRPAQTQFGPDLIAVSGRTLATANQTGRVTIIQFAECTKGSRQV</sequence>
<keyword evidence="1 7" id="KW-0853">WD repeat</keyword>
<proteinExistence type="inferred from homology"/>
<evidence type="ECO:0000313" key="10">
    <source>
        <dbReference type="EMBL" id="TRX94301.1"/>
    </source>
</evidence>
<dbReference type="EMBL" id="VFLP01000023">
    <property type="protein sequence ID" value="TRX94301.1"/>
    <property type="molecule type" value="Genomic_DNA"/>
</dbReference>
<dbReference type="OrthoDB" id="538223at2759"/>